<accession>A0A517NEX1</accession>
<gene>
    <name evidence="2" type="ORF">K227x_40820</name>
</gene>
<evidence type="ECO:0000256" key="1">
    <source>
        <dbReference type="SAM" id="MobiDB-lite"/>
    </source>
</evidence>
<evidence type="ECO:0000313" key="3">
    <source>
        <dbReference type="Proteomes" id="UP000318538"/>
    </source>
</evidence>
<proteinExistence type="predicted"/>
<dbReference type="KEGG" id="rlc:K227x_40820"/>
<name>A0A517NEX1_9BACT</name>
<dbReference type="EMBL" id="CP036525">
    <property type="protein sequence ID" value="QDT05680.1"/>
    <property type="molecule type" value="Genomic_DNA"/>
</dbReference>
<dbReference type="AlphaFoldDB" id="A0A517NEX1"/>
<protein>
    <submittedName>
        <fullName evidence="2">Uncharacterized protein</fullName>
    </submittedName>
</protein>
<dbReference type="Proteomes" id="UP000318538">
    <property type="component" value="Chromosome"/>
</dbReference>
<keyword evidence="3" id="KW-1185">Reference proteome</keyword>
<feature type="compositionally biased region" description="Basic and acidic residues" evidence="1">
    <location>
        <begin position="164"/>
        <end position="178"/>
    </location>
</feature>
<evidence type="ECO:0000313" key="2">
    <source>
        <dbReference type="EMBL" id="QDT05680.1"/>
    </source>
</evidence>
<feature type="region of interest" description="Disordered" evidence="1">
    <location>
        <begin position="156"/>
        <end position="178"/>
    </location>
</feature>
<reference evidence="2 3" key="1">
    <citation type="submission" date="2019-02" db="EMBL/GenBank/DDBJ databases">
        <title>Deep-cultivation of Planctomycetes and their phenomic and genomic characterization uncovers novel biology.</title>
        <authorList>
            <person name="Wiegand S."/>
            <person name="Jogler M."/>
            <person name="Boedeker C."/>
            <person name="Pinto D."/>
            <person name="Vollmers J."/>
            <person name="Rivas-Marin E."/>
            <person name="Kohn T."/>
            <person name="Peeters S.H."/>
            <person name="Heuer A."/>
            <person name="Rast P."/>
            <person name="Oberbeckmann S."/>
            <person name="Bunk B."/>
            <person name="Jeske O."/>
            <person name="Meyerdierks A."/>
            <person name="Storesund J.E."/>
            <person name="Kallscheuer N."/>
            <person name="Luecker S."/>
            <person name="Lage O.M."/>
            <person name="Pohl T."/>
            <person name="Merkel B.J."/>
            <person name="Hornburger P."/>
            <person name="Mueller R.-W."/>
            <person name="Bruemmer F."/>
            <person name="Labrenz M."/>
            <person name="Spormann A.M."/>
            <person name="Op den Camp H."/>
            <person name="Overmann J."/>
            <person name="Amann R."/>
            <person name="Jetten M.S.M."/>
            <person name="Mascher T."/>
            <person name="Medema M.H."/>
            <person name="Devos D.P."/>
            <person name="Kaster A.-K."/>
            <person name="Ovreas L."/>
            <person name="Rohde M."/>
            <person name="Galperin M.Y."/>
            <person name="Jogler C."/>
        </authorList>
    </citation>
    <scope>NUCLEOTIDE SEQUENCE [LARGE SCALE GENOMIC DNA]</scope>
    <source>
        <strain evidence="2 3">K22_7</strain>
    </source>
</reference>
<organism evidence="2 3">
    <name type="scientific">Rubripirellula lacrimiformis</name>
    <dbReference type="NCBI Taxonomy" id="1930273"/>
    <lineage>
        <taxon>Bacteria</taxon>
        <taxon>Pseudomonadati</taxon>
        <taxon>Planctomycetota</taxon>
        <taxon>Planctomycetia</taxon>
        <taxon>Pirellulales</taxon>
        <taxon>Pirellulaceae</taxon>
        <taxon>Rubripirellula</taxon>
    </lineage>
</organism>
<sequence length="178" mass="20572">MKPIELDRNLGRRAFAQQTRVIRWPTPGGLYQAASRQRGHWARKGTRLHFPSRNVFATLDEWPAAPLPSLGAASEVSHRKLEGKLRPFQNRSANRLRANPIQSLFYSCHSCDSWLEITFIIHRHGTLGSNPTHQKRNRHCGSTVLRLRRRKNPSRVAFRGSEPNPHKREQEVNHESHK</sequence>